<dbReference type="SMART" id="SM00322">
    <property type="entry name" value="KH"/>
    <property type="match status" value="5"/>
</dbReference>
<name>A0A2R6RQL1_ACTCC</name>
<sequence length="673" mass="73902">MDRSRSKRYYYDQDYDSETLPRTKPRYNAYSSSHHNYSPPVHHHHRRSAVTGGDGGGGRKAHDSLNVTTSYRILCHDVKAGGVIGKSGSIIKAIRKHTGAWINVHELIPGDEERIIEISDTRRRDPEGRMPEFSPAQEALILIHERILESSEGAGYNGDDDEEYGPRVGENRVATRLVVSRMHVGCLLGKGGKIIEQMRVETRTQIRVLPRDNNLPRCVAMSEEIVQVVGDMNAVKNAISIISSRLRESQHRDRSHFHGRLHSPERFFPPGDDFIPHMNNNTSRRTSLDGSTFGSRLSAGMASGRSNNYPSRSSGHAIESWAAPAADNAQPFSGEDLVFQILCPIDKVDSVIGESDGIKELLQNEIGVDVKVADPVTGSDELIIIVSSEEGPDDELFPAQEALLHIQTRIVDLVPEKENIITTRLLVPSGDIGCLEGRDGSLFEIRRLTGANIQILPREELPVCVSGADELVQIVGQIKASREALVEVTSRLQSYIYQEFFQKEMAIPPMLASNSVGTASRLELVSSNNVTPAREGYTGTEIDPPPMTNQNVQTSVLVHQGKDSGGSGSETAKLTESELCEDIPSGLNRIPVPIVTRSILEVVIPQYAVPKLITKSKNKLAQISELSGASVKLIEDRPEVAEKTIHISGTPEQAERAQSLLQGFILSTQEDAP</sequence>
<accession>A0A2R6RQL1</accession>
<evidence type="ECO:0000256" key="2">
    <source>
        <dbReference type="PROSITE-ProRule" id="PRU00117"/>
    </source>
</evidence>
<dbReference type="InterPro" id="IPR004088">
    <property type="entry name" value="KH_dom_type_1"/>
</dbReference>
<keyword evidence="6" id="KW-1185">Reference proteome</keyword>
<organism evidence="5 6">
    <name type="scientific">Actinidia chinensis var. chinensis</name>
    <name type="common">Chinese soft-hair kiwi</name>
    <dbReference type="NCBI Taxonomy" id="1590841"/>
    <lineage>
        <taxon>Eukaryota</taxon>
        <taxon>Viridiplantae</taxon>
        <taxon>Streptophyta</taxon>
        <taxon>Embryophyta</taxon>
        <taxon>Tracheophyta</taxon>
        <taxon>Spermatophyta</taxon>
        <taxon>Magnoliopsida</taxon>
        <taxon>eudicotyledons</taxon>
        <taxon>Gunneridae</taxon>
        <taxon>Pentapetalae</taxon>
        <taxon>asterids</taxon>
        <taxon>Ericales</taxon>
        <taxon>Actinidiaceae</taxon>
        <taxon>Actinidia</taxon>
    </lineage>
</organism>
<dbReference type="Gene3D" id="3.30.1370.10">
    <property type="entry name" value="K Homology domain, type 1"/>
    <property type="match status" value="3"/>
</dbReference>
<protein>
    <submittedName>
        <fullName evidence="5">KH domain-containing protein</fullName>
    </submittedName>
</protein>
<dbReference type="CDD" id="cd22460">
    <property type="entry name" value="KH-I_PEPPER_rpt2_like"/>
    <property type="match status" value="2"/>
</dbReference>
<dbReference type="InterPro" id="IPR004087">
    <property type="entry name" value="KH_dom"/>
</dbReference>
<reference evidence="6" key="2">
    <citation type="journal article" date="2018" name="BMC Genomics">
        <title>A manually annotated Actinidia chinensis var. chinensis (kiwifruit) genome highlights the challenges associated with draft genomes and gene prediction in plants.</title>
        <authorList>
            <person name="Pilkington S.M."/>
            <person name="Crowhurst R."/>
            <person name="Hilario E."/>
            <person name="Nardozza S."/>
            <person name="Fraser L."/>
            <person name="Peng Y."/>
            <person name="Gunaseelan K."/>
            <person name="Simpson R."/>
            <person name="Tahir J."/>
            <person name="Deroles S.C."/>
            <person name="Templeton K."/>
            <person name="Luo Z."/>
            <person name="Davy M."/>
            <person name="Cheng C."/>
            <person name="McNeilage M."/>
            <person name="Scaglione D."/>
            <person name="Liu Y."/>
            <person name="Zhang Q."/>
            <person name="Datson P."/>
            <person name="De Silva N."/>
            <person name="Gardiner S.E."/>
            <person name="Bassett H."/>
            <person name="Chagne D."/>
            <person name="McCallum J."/>
            <person name="Dzierzon H."/>
            <person name="Deng C."/>
            <person name="Wang Y.Y."/>
            <person name="Barron L."/>
            <person name="Manako K."/>
            <person name="Bowen J."/>
            <person name="Foster T.M."/>
            <person name="Erridge Z.A."/>
            <person name="Tiffin H."/>
            <person name="Waite C.N."/>
            <person name="Davies K.M."/>
            <person name="Grierson E.P."/>
            <person name="Laing W.A."/>
            <person name="Kirk R."/>
            <person name="Chen X."/>
            <person name="Wood M."/>
            <person name="Montefiori M."/>
            <person name="Brummell D.A."/>
            <person name="Schwinn K.E."/>
            <person name="Catanach A."/>
            <person name="Fullerton C."/>
            <person name="Li D."/>
            <person name="Meiyalaghan S."/>
            <person name="Nieuwenhuizen N."/>
            <person name="Read N."/>
            <person name="Prakash R."/>
            <person name="Hunter D."/>
            <person name="Zhang H."/>
            <person name="McKenzie M."/>
            <person name="Knabel M."/>
            <person name="Harris A."/>
            <person name="Allan A.C."/>
            <person name="Gleave A."/>
            <person name="Chen A."/>
            <person name="Janssen B.J."/>
            <person name="Plunkett B."/>
            <person name="Ampomah-Dwamena C."/>
            <person name="Voogd C."/>
            <person name="Leif D."/>
            <person name="Lafferty D."/>
            <person name="Souleyre E.J.F."/>
            <person name="Varkonyi-Gasic E."/>
            <person name="Gambi F."/>
            <person name="Hanley J."/>
            <person name="Yao J.L."/>
            <person name="Cheung J."/>
            <person name="David K.M."/>
            <person name="Warren B."/>
            <person name="Marsh K."/>
            <person name="Snowden K.C."/>
            <person name="Lin-Wang K."/>
            <person name="Brian L."/>
            <person name="Martinez-Sanchez M."/>
            <person name="Wang M."/>
            <person name="Ileperuma N."/>
            <person name="Macnee N."/>
            <person name="Campin R."/>
            <person name="McAtee P."/>
            <person name="Drummond R.S.M."/>
            <person name="Espley R.V."/>
            <person name="Ireland H.S."/>
            <person name="Wu R."/>
            <person name="Atkinson R.G."/>
            <person name="Karunairetnam S."/>
            <person name="Bulley S."/>
            <person name="Chunkath S."/>
            <person name="Hanley Z."/>
            <person name="Storey R."/>
            <person name="Thrimawithana A.H."/>
            <person name="Thomson S."/>
            <person name="David C."/>
            <person name="Testolin R."/>
            <person name="Huang H."/>
            <person name="Hellens R.P."/>
            <person name="Schaffer R.J."/>
        </authorList>
    </citation>
    <scope>NUCLEOTIDE SEQUENCE [LARGE SCALE GENOMIC DNA]</scope>
    <source>
        <strain evidence="6">cv. Red5</strain>
    </source>
</reference>
<evidence type="ECO:0000313" key="6">
    <source>
        <dbReference type="Proteomes" id="UP000241394"/>
    </source>
</evidence>
<gene>
    <name evidence="5" type="ORF">CEY00_Acc02620</name>
</gene>
<dbReference type="FunCoup" id="A0A2R6RQL1">
    <property type="interactions" value="3234"/>
</dbReference>
<evidence type="ECO:0000313" key="5">
    <source>
        <dbReference type="EMBL" id="PSS32321.1"/>
    </source>
</evidence>
<feature type="compositionally biased region" description="Low complexity" evidence="3">
    <location>
        <begin position="30"/>
        <end position="40"/>
    </location>
</feature>
<dbReference type="PROSITE" id="PS50084">
    <property type="entry name" value="KH_TYPE_1"/>
    <property type="match status" value="3"/>
</dbReference>
<dbReference type="Gramene" id="PSS32321">
    <property type="protein sequence ID" value="PSS32321"/>
    <property type="gene ID" value="CEY00_Acc02620"/>
</dbReference>
<feature type="domain" description="K Homology" evidence="4">
    <location>
        <begin position="67"/>
        <end position="148"/>
    </location>
</feature>
<dbReference type="EMBL" id="NKQK01000003">
    <property type="protein sequence ID" value="PSS32321.1"/>
    <property type="molecule type" value="Genomic_DNA"/>
</dbReference>
<dbReference type="Gene3D" id="3.30.310.210">
    <property type="match status" value="1"/>
</dbReference>
<dbReference type="STRING" id="1590841.A0A2R6RQL1"/>
<evidence type="ECO:0000256" key="1">
    <source>
        <dbReference type="ARBA" id="ARBA00022737"/>
    </source>
</evidence>
<dbReference type="InterPro" id="IPR036612">
    <property type="entry name" value="KH_dom_type_1_sf"/>
</dbReference>
<dbReference type="AlphaFoldDB" id="A0A2R6RQL1"/>
<evidence type="ECO:0000259" key="4">
    <source>
        <dbReference type="SMART" id="SM00322"/>
    </source>
</evidence>
<dbReference type="PANTHER" id="PTHR10288">
    <property type="entry name" value="KH DOMAIN CONTAINING RNA BINDING PROTEIN"/>
    <property type="match status" value="1"/>
</dbReference>
<keyword evidence="2" id="KW-0694">RNA-binding</keyword>
<evidence type="ECO:0000256" key="3">
    <source>
        <dbReference type="SAM" id="MobiDB-lite"/>
    </source>
</evidence>
<feature type="domain" description="K Homology" evidence="4">
    <location>
        <begin position="171"/>
        <end position="247"/>
    </location>
</feature>
<reference evidence="5 6" key="1">
    <citation type="submission" date="2017-07" db="EMBL/GenBank/DDBJ databases">
        <title>An improved, manually edited Actinidia chinensis var. chinensis (kiwifruit) genome highlights the challenges associated with draft genomes and gene prediction in plants.</title>
        <authorList>
            <person name="Pilkington S."/>
            <person name="Crowhurst R."/>
            <person name="Hilario E."/>
            <person name="Nardozza S."/>
            <person name="Fraser L."/>
            <person name="Peng Y."/>
            <person name="Gunaseelan K."/>
            <person name="Simpson R."/>
            <person name="Tahir J."/>
            <person name="Deroles S."/>
            <person name="Templeton K."/>
            <person name="Luo Z."/>
            <person name="Davy M."/>
            <person name="Cheng C."/>
            <person name="Mcneilage M."/>
            <person name="Scaglione D."/>
            <person name="Liu Y."/>
            <person name="Zhang Q."/>
            <person name="Datson P."/>
            <person name="De Silva N."/>
            <person name="Gardiner S."/>
            <person name="Bassett H."/>
            <person name="Chagne D."/>
            <person name="Mccallum J."/>
            <person name="Dzierzon H."/>
            <person name="Deng C."/>
            <person name="Wang Y.-Y."/>
            <person name="Barron N."/>
            <person name="Manako K."/>
            <person name="Bowen J."/>
            <person name="Foster T."/>
            <person name="Erridge Z."/>
            <person name="Tiffin H."/>
            <person name="Waite C."/>
            <person name="Davies K."/>
            <person name="Grierson E."/>
            <person name="Laing W."/>
            <person name="Kirk R."/>
            <person name="Chen X."/>
            <person name="Wood M."/>
            <person name="Montefiori M."/>
            <person name="Brummell D."/>
            <person name="Schwinn K."/>
            <person name="Catanach A."/>
            <person name="Fullerton C."/>
            <person name="Li D."/>
            <person name="Meiyalaghan S."/>
            <person name="Nieuwenhuizen N."/>
            <person name="Read N."/>
            <person name="Prakash R."/>
            <person name="Hunter D."/>
            <person name="Zhang H."/>
            <person name="Mckenzie M."/>
            <person name="Knabel M."/>
            <person name="Harris A."/>
            <person name="Allan A."/>
            <person name="Chen A."/>
            <person name="Janssen B."/>
            <person name="Plunkett B."/>
            <person name="Dwamena C."/>
            <person name="Voogd C."/>
            <person name="Leif D."/>
            <person name="Lafferty D."/>
            <person name="Souleyre E."/>
            <person name="Varkonyi-Gasic E."/>
            <person name="Gambi F."/>
            <person name="Hanley J."/>
            <person name="Yao J.-L."/>
            <person name="Cheung J."/>
            <person name="David K."/>
            <person name="Warren B."/>
            <person name="Marsh K."/>
            <person name="Snowden K."/>
            <person name="Lin-Wang K."/>
            <person name="Brian L."/>
            <person name="Martinez-Sanchez M."/>
            <person name="Wang M."/>
            <person name="Ileperuma N."/>
            <person name="Macnee N."/>
            <person name="Campin R."/>
            <person name="Mcatee P."/>
            <person name="Drummond R."/>
            <person name="Espley R."/>
            <person name="Ireland H."/>
            <person name="Wu R."/>
            <person name="Atkinson R."/>
            <person name="Karunairetnam S."/>
            <person name="Bulley S."/>
            <person name="Chunkath S."/>
            <person name="Hanley Z."/>
            <person name="Storey R."/>
            <person name="Thrimawithana A."/>
            <person name="Thomson S."/>
            <person name="David C."/>
            <person name="Testolin R."/>
        </authorList>
    </citation>
    <scope>NUCLEOTIDE SEQUENCE [LARGE SCALE GENOMIC DNA]</scope>
    <source>
        <strain evidence="6">cv. Red5</strain>
        <tissue evidence="5">Young leaf</tissue>
    </source>
</reference>
<dbReference type="InParanoid" id="A0A2R6RQL1"/>
<dbReference type="GO" id="GO:0003723">
    <property type="term" value="F:RNA binding"/>
    <property type="evidence" value="ECO:0007669"/>
    <property type="project" value="UniProtKB-UniRule"/>
</dbReference>
<feature type="domain" description="K Homology" evidence="4">
    <location>
        <begin position="596"/>
        <end position="666"/>
    </location>
</feature>
<dbReference type="CDD" id="cd22459">
    <property type="entry name" value="KH-I_PEPPER_rpt1_like"/>
    <property type="match status" value="2"/>
</dbReference>
<dbReference type="Pfam" id="PF00013">
    <property type="entry name" value="KH_1"/>
    <property type="match status" value="4"/>
</dbReference>
<dbReference type="SUPFAM" id="SSF54791">
    <property type="entry name" value="Eukaryotic type KH-domain (KH-domain type I)"/>
    <property type="match status" value="5"/>
</dbReference>
<proteinExistence type="predicted"/>
<feature type="domain" description="K Homology" evidence="4">
    <location>
        <begin position="419"/>
        <end position="493"/>
    </location>
</feature>
<dbReference type="Proteomes" id="UP000241394">
    <property type="component" value="Chromosome LG3"/>
</dbReference>
<feature type="region of interest" description="Disordered" evidence="3">
    <location>
        <begin position="21"/>
        <end position="61"/>
    </location>
</feature>
<keyword evidence="1" id="KW-0677">Repeat</keyword>
<comment type="caution">
    <text evidence="5">The sequence shown here is derived from an EMBL/GenBank/DDBJ whole genome shotgun (WGS) entry which is preliminary data.</text>
</comment>
<feature type="domain" description="K Homology" evidence="4">
    <location>
        <begin position="335"/>
        <end position="408"/>
    </location>
</feature>
<dbReference type="OrthoDB" id="442947at2759"/>
<dbReference type="OMA" id="HRDRGHF"/>